<reference evidence="5 6" key="1">
    <citation type="submission" date="2021-04" db="EMBL/GenBank/DDBJ databases">
        <authorList>
            <person name="Pira H."/>
            <person name="Risdian C."/>
            <person name="Wink J."/>
        </authorList>
    </citation>
    <scope>NUCLEOTIDE SEQUENCE [LARGE SCALE GENOMIC DNA]</scope>
    <source>
        <strain evidence="5 6">WH53</strain>
    </source>
</reference>
<dbReference type="RefSeq" id="WP_215819815.1">
    <property type="nucleotide sequence ID" value="NZ_JAGSOY010000023.1"/>
</dbReference>
<evidence type="ECO:0000256" key="2">
    <source>
        <dbReference type="ARBA" id="ARBA00009677"/>
    </source>
</evidence>
<accession>A0ABS5ZC72</accession>
<dbReference type="Pfam" id="PF00460">
    <property type="entry name" value="Flg_bb_rod"/>
    <property type="match status" value="1"/>
</dbReference>
<comment type="similarity">
    <text evidence="2">Belongs to the flagella basal body rod proteins family.</text>
</comment>
<gene>
    <name evidence="5" type="ORF">KCG35_11355</name>
</gene>
<organism evidence="5 6">
    <name type="scientific">Zooshikella harenae</name>
    <dbReference type="NCBI Taxonomy" id="2827238"/>
    <lineage>
        <taxon>Bacteria</taxon>
        <taxon>Pseudomonadati</taxon>
        <taxon>Pseudomonadota</taxon>
        <taxon>Gammaproteobacteria</taxon>
        <taxon>Oceanospirillales</taxon>
        <taxon>Zooshikellaceae</taxon>
        <taxon>Zooshikella</taxon>
    </lineage>
</organism>
<protein>
    <recommendedName>
        <fullName evidence="4">Flagellar basal body rod protein N-terminal domain-containing protein</fullName>
    </recommendedName>
</protein>
<evidence type="ECO:0000256" key="3">
    <source>
        <dbReference type="ARBA" id="ARBA00023143"/>
    </source>
</evidence>
<evidence type="ECO:0000313" key="5">
    <source>
        <dbReference type="EMBL" id="MBU2711656.1"/>
    </source>
</evidence>
<name>A0ABS5ZC72_9GAMM</name>
<dbReference type="InterPro" id="IPR001444">
    <property type="entry name" value="Flag_bb_rod_N"/>
</dbReference>
<feature type="domain" description="Flagellar basal body rod protein N-terminal" evidence="4">
    <location>
        <begin position="27"/>
        <end position="40"/>
    </location>
</feature>
<evidence type="ECO:0000256" key="1">
    <source>
        <dbReference type="ARBA" id="ARBA00004365"/>
    </source>
</evidence>
<evidence type="ECO:0000259" key="4">
    <source>
        <dbReference type="Pfam" id="PF00460"/>
    </source>
</evidence>
<proteinExistence type="inferred from homology"/>
<sequence>MSFLLETTTVGLLNKFLEGTLFEHKLIANNIANIDTQGYKAQTIKTNNKFTALIDSLENTQSSASTINRVKDWVPEHNIQTDSTANKIELEKELAKLSKNVIHYQAILSAKSKLNNMLTLAIKEGKS</sequence>
<dbReference type="EMBL" id="JAGSOY010000023">
    <property type="protein sequence ID" value="MBU2711656.1"/>
    <property type="molecule type" value="Genomic_DNA"/>
</dbReference>
<dbReference type="Proteomes" id="UP000690515">
    <property type="component" value="Unassembled WGS sequence"/>
</dbReference>
<evidence type="ECO:0000313" key="6">
    <source>
        <dbReference type="Proteomes" id="UP000690515"/>
    </source>
</evidence>
<comment type="caution">
    <text evidence="5">The sequence shown here is derived from an EMBL/GenBank/DDBJ whole genome shotgun (WGS) entry which is preliminary data.</text>
</comment>
<comment type="subcellular location">
    <subcellularLocation>
        <location evidence="1">Bacterial flagellum</location>
    </subcellularLocation>
</comment>
<keyword evidence="6" id="KW-1185">Reference proteome</keyword>
<keyword evidence="3" id="KW-0975">Bacterial flagellum</keyword>